<dbReference type="Proteomes" id="UP000000304">
    <property type="component" value="Chromosome 2L"/>
</dbReference>
<name>B4Q8W8_DROSI</name>
<dbReference type="GO" id="GO:0031298">
    <property type="term" value="C:replication fork protection complex"/>
    <property type="evidence" value="ECO:0007669"/>
    <property type="project" value="TreeGrafter"/>
</dbReference>
<evidence type="ECO:0000313" key="4">
    <source>
        <dbReference type="Proteomes" id="UP000000304"/>
    </source>
</evidence>
<feature type="region of interest" description="Disordered" evidence="2">
    <location>
        <begin position="21"/>
        <end position="78"/>
    </location>
</feature>
<sequence>MQASPVNVLATSSMASLFGDDGVDDLFNDNIPTDPDQLPSDGEGEKLFADDEDNGEEPGSQDGQIVEPKKRAVRNPRPRLTVETLRGPRGIQTIEDYFKDIKFKGKGYEKTDLERCSAACSTGAIVCIPPTPLTMCLTISNGWARRNHSKCTWRDID</sequence>
<dbReference type="HOGENOM" id="CLU_1679801_0_0_1"/>
<evidence type="ECO:0000313" key="3">
    <source>
        <dbReference type="EMBL" id="EDX05400.1"/>
    </source>
</evidence>
<gene>
    <name evidence="3" type="primary">Dsim\GD24149</name>
    <name evidence="3" type="ORF">Dsim_GD24149</name>
</gene>
<dbReference type="GO" id="GO:0000076">
    <property type="term" value="P:DNA replication checkpoint signaling"/>
    <property type="evidence" value="ECO:0007669"/>
    <property type="project" value="UniProtKB-UniRule"/>
</dbReference>
<dbReference type="EMBL" id="CM000361">
    <property type="protein sequence ID" value="EDX05400.1"/>
    <property type="molecule type" value="Genomic_DNA"/>
</dbReference>
<dbReference type="OrthoDB" id="437078at2759"/>
<proteinExistence type="inferred from homology"/>
<dbReference type="GO" id="GO:0031297">
    <property type="term" value="P:replication fork processing"/>
    <property type="evidence" value="ECO:0007669"/>
    <property type="project" value="UniProtKB-UniRule"/>
</dbReference>
<comment type="similarity">
    <text evidence="1">Belongs to the CSM3 family.</text>
</comment>
<evidence type="ECO:0000256" key="1">
    <source>
        <dbReference type="RuleBase" id="RU366049"/>
    </source>
</evidence>
<dbReference type="GO" id="GO:0043111">
    <property type="term" value="P:replication fork arrest"/>
    <property type="evidence" value="ECO:0007669"/>
    <property type="project" value="TreeGrafter"/>
</dbReference>
<dbReference type="GO" id="GO:0003677">
    <property type="term" value="F:DNA binding"/>
    <property type="evidence" value="ECO:0007669"/>
    <property type="project" value="TreeGrafter"/>
</dbReference>
<dbReference type="GO" id="GO:0006974">
    <property type="term" value="P:DNA damage response"/>
    <property type="evidence" value="ECO:0007669"/>
    <property type="project" value="UniProtKB-KW"/>
</dbReference>
<dbReference type="InterPro" id="IPR040038">
    <property type="entry name" value="TIPIN/Csm3/Swi3"/>
</dbReference>
<keyword evidence="1" id="KW-0131">Cell cycle</keyword>
<comment type="function">
    <text evidence="1">Plays an important role in the control of DNA replication and the maintenance of replication fork stability.</text>
</comment>
<dbReference type="PANTHER" id="PTHR13220:SF11">
    <property type="entry name" value="TIMELESS-INTERACTING PROTEIN"/>
    <property type="match status" value="1"/>
</dbReference>
<dbReference type="PhylomeDB" id="B4Q8W8"/>
<dbReference type="AlphaFoldDB" id="B4Q8W8"/>
<reference evidence="3 4" key="1">
    <citation type="journal article" date="2007" name="Nature">
        <title>Evolution of genes and genomes on the Drosophila phylogeny.</title>
        <authorList>
            <consortium name="Drosophila 12 Genomes Consortium"/>
            <person name="Clark A.G."/>
            <person name="Eisen M.B."/>
            <person name="Smith D.R."/>
            <person name="Bergman C.M."/>
            <person name="Oliver B."/>
            <person name="Markow T.A."/>
            <person name="Kaufman T.C."/>
            <person name="Kellis M."/>
            <person name="Gelbart W."/>
            <person name="Iyer V.N."/>
            <person name="Pollard D.A."/>
            <person name="Sackton T.B."/>
            <person name="Larracuente A.M."/>
            <person name="Singh N.D."/>
            <person name="Abad J.P."/>
            <person name="Abt D.N."/>
            <person name="Adryan B."/>
            <person name="Aguade M."/>
            <person name="Akashi H."/>
            <person name="Anderson W.W."/>
            <person name="Aquadro C.F."/>
            <person name="Ardell D.H."/>
            <person name="Arguello R."/>
            <person name="Artieri C.G."/>
            <person name="Barbash D.A."/>
            <person name="Barker D."/>
            <person name="Barsanti P."/>
            <person name="Batterham P."/>
            <person name="Batzoglou S."/>
            <person name="Begun D."/>
            <person name="Bhutkar A."/>
            <person name="Blanco E."/>
            <person name="Bosak S.A."/>
            <person name="Bradley R.K."/>
            <person name="Brand A.D."/>
            <person name="Brent M.R."/>
            <person name="Brooks A.N."/>
            <person name="Brown R.H."/>
            <person name="Butlin R.K."/>
            <person name="Caggese C."/>
            <person name="Calvi B.R."/>
            <person name="Bernardo de Carvalho A."/>
            <person name="Caspi A."/>
            <person name="Castrezana S."/>
            <person name="Celniker S.E."/>
            <person name="Chang J.L."/>
            <person name="Chapple C."/>
            <person name="Chatterji S."/>
            <person name="Chinwalla A."/>
            <person name="Civetta A."/>
            <person name="Clifton S.W."/>
            <person name="Comeron J.M."/>
            <person name="Costello J.C."/>
            <person name="Coyne J.A."/>
            <person name="Daub J."/>
            <person name="David R.G."/>
            <person name="Delcher A.L."/>
            <person name="Delehaunty K."/>
            <person name="Do C.B."/>
            <person name="Ebling H."/>
            <person name="Edwards K."/>
            <person name="Eickbush T."/>
            <person name="Evans J.D."/>
            <person name="Filipski A."/>
            <person name="Findeiss S."/>
            <person name="Freyhult E."/>
            <person name="Fulton L."/>
            <person name="Fulton R."/>
            <person name="Garcia A.C."/>
            <person name="Gardiner A."/>
            <person name="Garfield D.A."/>
            <person name="Garvin B.E."/>
            <person name="Gibson G."/>
            <person name="Gilbert D."/>
            <person name="Gnerre S."/>
            <person name="Godfrey J."/>
            <person name="Good R."/>
            <person name="Gotea V."/>
            <person name="Gravely B."/>
            <person name="Greenberg A.J."/>
            <person name="Griffiths-Jones S."/>
            <person name="Gross S."/>
            <person name="Guigo R."/>
            <person name="Gustafson E.A."/>
            <person name="Haerty W."/>
            <person name="Hahn M.W."/>
            <person name="Halligan D.L."/>
            <person name="Halpern A.L."/>
            <person name="Halter G.M."/>
            <person name="Han M.V."/>
            <person name="Heger A."/>
            <person name="Hillier L."/>
            <person name="Hinrichs A.S."/>
            <person name="Holmes I."/>
            <person name="Hoskins R.A."/>
            <person name="Hubisz M.J."/>
            <person name="Hultmark D."/>
            <person name="Huntley M.A."/>
            <person name="Jaffe D.B."/>
            <person name="Jagadeeshan S."/>
            <person name="Jeck W.R."/>
            <person name="Johnson J."/>
            <person name="Jones C.D."/>
            <person name="Jordan W.C."/>
            <person name="Karpen G.H."/>
            <person name="Kataoka E."/>
            <person name="Keightley P.D."/>
            <person name="Kheradpour P."/>
            <person name="Kirkness E.F."/>
            <person name="Koerich L.B."/>
            <person name="Kristiansen K."/>
            <person name="Kudrna D."/>
            <person name="Kulathinal R.J."/>
            <person name="Kumar S."/>
            <person name="Kwok R."/>
            <person name="Lander E."/>
            <person name="Langley C.H."/>
            <person name="Lapoint R."/>
            <person name="Lazzaro B.P."/>
            <person name="Lee S.J."/>
            <person name="Levesque L."/>
            <person name="Li R."/>
            <person name="Lin C.F."/>
            <person name="Lin M.F."/>
            <person name="Lindblad-Toh K."/>
            <person name="Llopart A."/>
            <person name="Long M."/>
            <person name="Low L."/>
            <person name="Lozovsky E."/>
            <person name="Lu J."/>
            <person name="Luo M."/>
            <person name="Machado C.A."/>
            <person name="Makalowski W."/>
            <person name="Marzo M."/>
            <person name="Matsuda M."/>
            <person name="Matzkin L."/>
            <person name="McAllister B."/>
            <person name="McBride C.S."/>
            <person name="McKernan B."/>
            <person name="McKernan K."/>
            <person name="Mendez-Lago M."/>
            <person name="Minx P."/>
            <person name="Mollenhauer M.U."/>
            <person name="Montooth K."/>
            <person name="Mount S.M."/>
            <person name="Mu X."/>
            <person name="Myers E."/>
            <person name="Negre B."/>
            <person name="Newfeld S."/>
            <person name="Nielsen R."/>
            <person name="Noor M.A."/>
            <person name="O'Grady P."/>
            <person name="Pachter L."/>
            <person name="Papaceit M."/>
            <person name="Parisi M.J."/>
            <person name="Parisi M."/>
            <person name="Parts L."/>
            <person name="Pedersen J.S."/>
            <person name="Pesole G."/>
            <person name="Phillippy A.M."/>
            <person name="Ponting C.P."/>
            <person name="Pop M."/>
            <person name="Porcelli D."/>
            <person name="Powell J.R."/>
            <person name="Prohaska S."/>
            <person name="Pruitt K."/>
            <person name="Puig M."/>
            <person name="Quesneville H."/>
            <person name="Ram K.R."/>
            <person name="Rand D."/>
            <person name="Rasmussen M.D."/>
            <person name="Reed L.K."/>
            <person name="Reenan R."/>
            <person name="Reily A."/>
            <person name="Remington K.A."/>
            <person name="Rieger T.T."/>
            <person name="Ritchie M.G."/>
            <person name="Robin C."/>
            <person name="Rogers Y.H."/>
            <person name="Rohde C."/>
            <person name="Rozas J."/>
            <person name="Rubenfield M.J."/>
            <person name="Ruiz A."/>
            <person name="Russo S."/>
            <person name="Salzberg S.L."/>
            <person name="Sanchez-Gracia A."/>
            <person name="Saranga D.J."/>
            <person name="Sato H."/>
            <person name="Schaeffer S.W."/>
            <person name="Schatz M.C."/>
            <person name="Schlenke T."/>
            <person name="Schwartz R."/>
            <person name="Segarra C."/>
            <person name="Singh R.S."/>
            <person name="Sirot L."/>
            <person name="Sirota M."/>
            <person name="Sisneros N.B."/>
            <person name="Smith C.D."/>
            <person name="Smith T.F."/>
            <person name="Spieth J."/>
            <person name="Stage D.E."/>
            <person name="Stark A."/>
            <person name="Stephan W."/>
            <person name="Strausberg R.L."/>
            <person name="Strempel S."/>
            <person name="Sturgill D."/>
            <person name="Sutton G."/>
            <person name="Sutton G.G."/>
            <person name="Tao W."/>
            <person name="Teichmann S."/>
            <person name="Tobari Y.N."/>
            <person name="Tomimura Y."/>
            <person name="Tsolas J.M."/>
            <person name="Valente V.L."/>
            <person name="Venter E."/>
            <person name="Venter J.C."/>
            <person name="Vicario S."/>
            <person name="Vieira F.G."/>
            <person name="Vilella A.J."/>
            <person name="Villasante A."/>
            <person name="Walenz B."/>
            <person name="Wang J."/>
            <person name="Wasserman M."/>
            <person name="Watts T."/>
            <person name="Wilson D."/>
            <person name="Wilson R.K."/>
            <person name="Wing R.A."/>
            <person name="Wolfner M.F."/>
            <person name="Wong A."/>
            <person name="Wong G.K."/>
            <person name="Wu C.I."/>
            <person name="Wu G."/>
            <person name="Yamamoto D."/>
            <person name="Yang H.P."/>
            <person name="Yang S.P."/>
            <person name="Yorke J.A."/>
            <person name="Yoshida K."/>
            <person name="Zdobnov E."/>
            <person name="Zhang P."/>
            <person name="Zhang Y."/>
            <person name="Zimin A.V."/>
            <person name="Baldwin J."/>
            <person name="Abdouelleil A."/>
            <person name="Abdulkadir J."/>
            <person name="Abebe A."/>
            <person name="Abera B."/>
            <person name="Abreu J."/>
            <person name="Acer S.C."/>
            <person name="Aftuck L."/>
            <person name="Alexander A."/>
            <person name="An P."/>
            <person name="Anderson E."/>
            <person name="Anderson S."/>
            <person name="Arachi H."/>
            <person name="Azer M."/>
            <person name="Bachantsang P."/>
            <person name="Barry A."/>
            <person name="Bayul T."/>
            <person name="Berlin A."/>
            <person name="Bessette D."/>
            <person name="Bloom T."/>
            <person name="Blye J."/>
            <person name="Boguslavskiy L."/>
            <person name="Bonnet C."/>
            <person name="Boukhgalter B."/>
            <person name="Bourzgui I."/>
            <person name="Brown A."/>
            <person name="Cahill P."/>
            <person name="Channer S."/>
            <person name="Cheshatsang Y."/>
            <person name="Chuda L."/>
            <person name="Citroen M."/>
            <person name="Collymore A."/>
            <person name="Cooke P."/>
            <person name="Costello M."/>
            <person name="D'Aco K."/>
            <person name="Daza R."/>
            <person name="De Haan G."/>
            <person name="DeGray S."/>
            <person name="DeMaso C."/>
            <person name="Dhargay N."/>
            <person name="Dooley K."/>
            <person name="Dooley E."/>
            <person name="Doricent M."/>
            <person name="Dorje P."/>
            <person name="Dorjee K."/>
            <person name="Dupes A."/>
            <person name="Elong R."/>
            <person name="Falk J."/>
            <person name="Farina A."/>
            <person name="Faro S."/>
            <person name="Ferguson D."/>
            <person name="Fisher S."/>
            <person name="Foley C.D."/>
            <person name="Franke A."/>
            <person name="Friedrich D."/>
            <person name="Gadbois L."/>
            <person name="Gearin G."/>
            <person name="Gearin C.R."/>
            <person name="Giannoukos G."/>
            <person name="Goode T."/>
            <person name="Graham J."/>
            <person name="Grandbois E."/>
            <person name="Grewal S."/>
            <person name="Gyaltsen K."/>
            <person name="Hafez N."/>
            <person name="Hagos B."/>
            <person name="Hall J."/>
            <person name="Henson C."/>
            <person name="Hollinger A."/>
            <person name="Honan T."/>
            <person name="Huard M.D."/>
            <person name="Hughes L."/>
            <person name="Hurhula B."/>
            <person name="Husby M.E."/>
            <person name="Kamat A."/>
            <person name="Kanga B."/>
            <person name="Kashin S."/>
            <person name="Khazanovich D."/>
            <person name="Kisner P."/>
            <person name="Lance K."/>
            <person name="Lara M."/>
            <person name="Lee W."/>
            <person name="Lennon N."/>
            <person name="Letendre F."/>
            <person name="LeVine R."/>
            <person name="Lipovsky A."/>
            <person name="Liu X."/>
            <person name="Liu J."/>
            <person name="Liu S."/>
            <person name="Lokyitsang T."/>
            <person name="Lokyitsang Y."/>
            <person name="Lubonja R."/>
            <person name="Lui A."/>
            <person name="MacDonald P."/>
            <person name="Magnisalis V."/>
            <person name="Maru K."/>
            <person name="Matthews C."/>
            <person name="McCusker W."/>
            <person name="McDonough S."/>
            <person name="Mehta T."/>
            <person name="Meldrim J."/>
            <person name="Meneus L."/>
            <person name="Mihai O."/>
            <person name="Mihalev A."/>
            <person name="Mihova T."/>
            <person name="Mittelman R."/>
            <person name="Mlenga V."/>
            <person name="Montmayeur A."/>
            <person name="Mulrain L."/>
            <person name="Navidi A."/>
            <person name="Naylor J."/>
            <person name="Negash T."/>
            <person name="Nguyen T."/>
            <person name="Nguyen N."/>
            <person name="Nicol R."/>
            <person name="Norbu C."/>
            <person name="Norbu N."/>
            <person name="Novod N."/>
            <person name="O'Neill B."/>
            <person name="Osman S."/>
            <person name="Markiewicz E."/>
            <person name="Oyono O.L."/>
            <person name="Patti C."/>
            <person name="Phunkhang P."/>
            <person name="Pierre F."/>
            <person name="Priest M."/>
            <person name="Raghuraman S."/>
            <person name="Rege F."/>
            <person name="Reyes R."/>
            <person name="Rise C."/>
            <person name="Rogov P."/>
            <person name="Ross K."/>
            <person name="Ryan E."/>
            <person name="Settipalli S."/>
            <person name="Shea T."/>
            <person name="Sherpa N."/>
            <person name="Shi L."/>
            <person name="Shih D."/>
            <person name="Sparrow T."/>
            <person name="Spaulding J."/>
            <person name="Stalker J."/>
            <person name="Stange-Thomann N."/>
            <person name="Stavropoulos S."/>
            <person name="Stone C."/>
            <person name="Strader C."/>
            <person name="Tesfaye S."/>
            <person name="Thomson T."/>
            <person name="Thoulutsang Y."/>
            <person name="Thoulutsang D."/>
            <person name="Topham K."/>
            <person name="Topping I."/>
            <person name="Tsamla T."/>
            <person name="Vassiliev H."/>
            <person name="Vo A."/>
            <person name="Wangchuk T."/>
            <person name="Wangdi T."/>
            <person name="Weiand M."/>
            <person name="Wilkinson J."/>
            <person name="Wilson A."/>
            <person name="Yadav S."/>
            <person name="Young G."/>
            <person name="Yu Q."/>
            <person name="Zembek L."/>
            <person name="Zhong D."/>
            <person name="Zimmer A."/>
            <person name="Zwirko Z."/>
            <person name="Jaffe D.B."/>
            <person name="Alvarez P."/>
            <person name="Brockman W."/>
            <person name="Butler J."/>
            <person name="Chin C."/>
            <person name="Gnerre S."/>
            <person name="Grabherr M."/>
            <person name="Kleber M."/>
            <person name="Mauceli E."/>
            <person name="MacCallum I."/>
        </authorList>
    </citation>
    <scope>NUCLEOTIDE SEQUENCE [LARGE SCALE GENOMIC DNA]</scope>
    <source>
        <strain evidence="4">white501</strain>
    </source>
</reference>
<keyword evidence="4" id="KW-1185">Reference proteome</keyword>
<organism evidence="3 4">
    <name type="scientific">Drosophila simulans</name>
    <name type="common">Fruit fly</name>
    <dbReference type="NCBI Taxonomy" id="7240"/>
    <lineage>
        <taxon>Eukaryota</taxon>
        <taxon>Metazoa</taxon>
        <taxon>Ecdysozoa</taxon>
        <taxon>Arthropoda</taxon>
        <taxon>Hexapoda</taxon>
        <taxon>Insecta</taxon>
        <taxon>Pterygota</taxon>
        <taxon>Neoptera</taxon>
        <taxon>Endopterygota</taxon>
        <taxon>Diptera</taxon>
        <taxon>Brachycera</taxon>
        <taxon>Muscomorpha</taxon>
        <taxon>Ephydroidea</taxon>
        <taxon>Drosophilidae</taxon>
        <taxon>Drosophila</taxon>
        <taxon>Sophophora</taxon>
    </lineage>
</organism>
<evidence type="ECO:0000256" key="2">
    <source>
        <dbReference type="SAM" id="MobiDB-lite"/>
    </source>
</evidence>
<keyword evidence="1" id="KW-0227">DNA damage</keyword>
<dbReference type="STRING" id="7240.B4Q8W8"/>
<keyword evidence="1" id="KW-0539">Nucleus</keyword>
<dbReference type="PANTHER" id="PTHR13220">
    <property type="entry name" value="TIMELESS INTERACTING-RELATED"/>
    <property type="match status" value="1"/>
</dbReference>
<protein>
    <recommendedName>
        <fullName evidence="1">TIMELESS-interacting protein</fullName>
    </recommendedName>
</protein>
<comment type="subcellular location">
    <subcellularLocation>
        <location evidence="1">Nucleus</location>
    </subcellularLocation>
</comment>
<accession>B4Q8W8</accession>